<dbReference type="EMBL" id="FOXP01000016">
    <property type="protein sequence ID" value="SFP98518.1"/>
    <property type="molecule type" value="Genomic_DNA"/>
</dbReference>
<sequence length="113" mass="12681">MAEPGRTTFLALALLHDAIERSRSAPLKPEPGVRLALAYLWSITLSKDREPFDSMWRTLLGKGRPEAEPGRVTWCGTHFATICREVRVTQDMAFQAALVKARVEMTRAANDVR</sequence>
<keyword evidence="2" id="KW-1185">Reference proteome</keyword>
<dbReference type="STRING" id="634430.SAMN04488241_1166"/>
<protein>
    <submittedName>
        <fullName evidence="1">Uncharacterized protein</fullName>
    </submittedName>
</protein>
<evidence type="ECO:0000313" key="1">
    <source>
        <dbReference type="EMBL" id="SFP98518.1"/>
    </source>
</evidence>
<organism evidence="1 2">
    <name type="scientific">Sphingomonas rubra</name>
    <dbReference type="NCBI Taxonomy" id="634430"/>
    <lineage>
        <taxon>Bacteria</taxon>
        <taxon>Pseudomonadati</taxon>
        <taxon>Pseudomonadota</taxon>
        <taxon>Alphaproteobacteria</taxon>
        <taxon>Sphingomonadales</taxon>
        <taxon>Sphingomonadaceae</taxon>
        <taxon>Sphingomonas</taxon>
    </lineage>
</organism>
<gene>
    <name evidence="1" type="ORF">SAMN04488241_1166</name>
</gene>
<name>A0A1I5UTL0_9SPHN</name>
<dbReference type="Proteomes" id="UP000199586">
    <property type="component" value="Unassembled WGS sequence"/>
</dbReference>
<accession>A0A1I5UTL0</accession>
<dbReference type="AlphaFoldDB" id="A0A1I5UTL0"/>
<evidence type="ECO:0000313" key="2">
    <source>
        <dbReference type="Proteomes" id="UP000199586"/>
    </source>
</evidence>
<proteinExistence type="predicted"/>
<reference evidence="1 2" key="1">
    <citation type="submission" date="2016-10" db="EMBL/GenBank/DDBJ databases">
        <authorList>
            <person name="de Groot N.N."/>
        </authorList>
    </citation>
    <scope>NUCLEOTIDE SEQUENCE [LARGE SCALE GENOMIC DNA]</scope>
    <source>
        <strain evidence="1 2">CGMCC 1.9113</strain>
    </source>
</reference>